<organism evidence="1 2">
    <name type="scientific">Gossypium stocksii</name>
    <dbReference type="NCBI Taxonomy" id="47602"/>
    <lineage>
        <taxon>Eukaryota</taxon>
        <taxon>Viridiplantae</taxon>
        <taxon>Streptophyta</taxon>
        <taxon>Embryophyta</taxon>
        <taxon>Tracheophyta</taxon>
        <taxon>Spermatophyta</taxon>
        <taxon>Magnoliopsida</taxon>
        <taxon>eudicotyledons</taxon>
        <taxon>Gunneridae</taxon>
        <taxon>Pentapetalae</taxon>
        <taxon>rosids</taxon>
        <taxon>malvids</taxon>
        <taxon>Malvales</taxon>
        <taxon>Malvaceae</taxon>
        <taxon>Malvoideae</taxon>
        <taxon>Gossypium</taxon>
    </lineage>
</organism>
<proteinExistence type="predicted"/>
<keyword evidence="2" id="KW-1185">Reference proteome</keyword>
<sequence length="63" mass="7243">MPERTGIGVSTYLRETGIGENETVMSNALLTMYCKYEEIADVESLFERLPLRNIVNLPHQRSR</sequence>
<evidence type="ECO:0000313" key="2">
    <source>
        <dbReference type="Proteomes" id="UP000828251"/>
    </source>
</evidence>
<dbReference type="AlphaFoldDB" id="A0A9D4A7L0"/>
<dbReference type="Proteomes" id="UP000828251">
    <property type="component" value="Unassembled WGS sequence"/>
</dbReference>
<evidence type="ECO:0000313" key="1">
    <source>
        <dbReference type="EMBL" id="KAH1092168.1"/>
    </source>
</evidence>
<reference evidence="1 2" key="1">
    <citation type="journal article" date="2021" name="Plant Biotechnol. J.">
        <title>Multi-omics assisted identification of the key and species-specific regulatory components of drought-tolerant mechanisms in Gossypium stocksii.</title>
        <authorList>
            <person name="Yu D."/>
            <person name="Ke L."/>
            <person name="Zhang D."/>
            <person name="Wu Y."/>
            <person name="Sun Y."/>
            <person name="Mei J."/>
            <person name="Sun J."/>
            <person name="Sun Y."/>
        </authorList>
    </citation>
    <scope>NUCLEOTIDE SEQUENCE [LARGE SCALE GENOMIC DNA]</scope>
    <source>
        <strain evidence="2">cv. E1</strain>
        <tissue evidence="1">Leaf</tissue>
    </source>
</reference>
<name>A0A9D4A7L0_9ROSI</name>
<dbReference type="EMBL" id="JAIQCV010000006">
    <property type="protein sequence ID" value="KAH1092168.1"/>
    <property type="molecule type" value="Genomic_DNA"/>
</dbReference>
<accession>A0A9D4A7L0</accession>
<comment type="caution">
    <text evidence="1">The sequence shown here is derived from an EMBL/GenBank/DDBJ whole genome shotgun (WGS) entry which is preliminary data.</text>
</comment>
<gene>
    <name evidence="1" type="ORF">J1N35_019425</name>
</gene>
<protein>
    <submittedName>
        <fullName evidence="1">Uncharacterized protein</fullName>
    </submittedName>
</protein>